<sequence length="122" mass="13989">MKKRTAVITLSSILFLTGTAFGKGYTNTNFQTHIKNAQIQEQKDKRAFEEKVKKLNEDKSKAKTPKREKPELTKGYSSKISAIFVALNHISSFNKGYEITRGANGLYYIRLLTDETYRIKSY</sequence>
<dbReference type="HOGENOM" id="CLU_2025205_0_0_0"/>
<name>A0A0E3ZAA7_9FUSO</name>
<dbReference type="OrthoDB" id="9758209at2"/>
<evidence type="ECO:0000313" key="4">
    <source>
        <dbReference type="Proteomes" id="UP000033103"/>
    </source>
</evidence>
<dbReference type="RefSeq" id="WP_046328273.1">
    <property type="nucleotide sequence ID" value="NZ_CP011280.1"/>
</dbReference>
<keyword evidence="2" id="KW-0732">Signal</keyword>
<dbReference type="AlphaFoldDB" id="A0A0E3ZAA7"/>
<feature type="chain" id="PRO_5002416206" description="PepSY domain-containing protein" evidence="2">
    <location>
        <begin position="23"/>
        <end position="122"/>
    </location>
</feature>
<proteinExistence type="predicted"/>
<accession>A0A0E3ZAA7</accession>
<evidence type="ECO:0000313" key="3">
    <source>
        <dbReference type="EMBL" id="AKC95167.1"/>
    </source>
</evidence>
<organism evidence="3 4">
    <name type="scientific">Sneathia vaginalis</name>
    <dbReference type="NCBI Taxonomy" id="187101"/>
    <lineage>
        <taxon>Bacteria</taxon>
        <taxon>Fusobacteriati</taxon>
        <taxon>Fusobacteriota</taxon>
        <taxon>Fusobacteriia</taxon>
        <taxon>Fusobacteriales</taxon>
        <taxon>Leptotrichiaceae</taxon>
        <taxon>Sneathia</taxon>
    </lineage>
</organism>
<gene>
    <name evidence="3" type="ORF">VC03_01020</name>
</gene>
<dbReference type="PATRIC" id="fig|1069640.6.peg.193"/>
<reference evidence="3 4" key="1">
    <citation type="journal article" date="2012" name="BMC Genomics">
        <title>Genomic sequence analysis and characterization of Sneathia amnii sp. nov.</title>
        <authorList>
            <consortium name="Vaginal Microbiome Consortium (additional members)"/>
            <person name="Harwich M.D.Jr."/>
            <person name="Serrano M.G."/>
            <person name="Fettweis J.M."/>
            <person name="Alves J.M."/>
            <person name="Reimers M.A."/>
            <person name="Buck G.A."/>
            <person name="Jefferson K.K."/>
        </authorList>
    </citation>
    <scope>NUCLEOTIDE SEQUENCE [LARGE SCALE GENOMIC DNA]</scope>
    <source>
        <strain evidence="3 4">SN35</strain>
    </source>
</reference>
<dbReference type="KEGG" id="sns:VC03_01020"/>
<feature type="signal peptide" evidence="2">
    <location>
        <begin position="1"/>
        <end position="22"/>
    </location>
</feature>
<dbReference type="InterPro" id="IPR040912">
    <property type="entry name" value="DUF5633"/>
</dbReference>
<dbReference type="Pfam" id="PF18656">
    <property type="entry name" value="DUF5633"/>
    <property type="match status" value="1"/>
</dbReference>
<feature type="compositionally biased region" description="Basic and acidic residues" evidence="1">
    <location>
        <begin position="54"/>
        <end position="72"/>
    </location>
</feature>
<evidence type="ECO:0008006" key="5">
    <source>
        <dbReference type="Google" id="ProtNLM"/>
    </source>
</evidence>
<dbReference type="Proteomes" id="UP000033103">
    <property type="component" value="Chromosome"/>
</dbReference>
<keyword evidence="4" id="KW-1185">Reference proteome</keyword>
<protein>
    <recommendedName>
        <fullName evidence="5">PepSY domain-containing protein</fullName>
    </recommendedName>
</protein>
<evidence type="ECO:0000256" key="2">
    <source>
        <dbReference type="SAM" id="SignalP"/>
    </source>
</evidence>
<dbReference type="EMBL" id="CP011280">
    <property type="protein sequence ID" value="AKC95167.1"/>
    <property type="molecule type" value="Genomic_DNA"/>
</dbReference>
<evidence type="ECO:0000256" key="1">
    <source>
        <dbReference type="SAM" id="MobiDB-lite"/>
    </source>
</evidence>
<feature type="region of interest" description="Disordered" evidence="1">
    <location>
        <begin position="54"/>
        <end position="73"/>
    </location>
</feature>